<dbReference type="OrthoDB" id="72851at2759"/>
<dbReference type="PANTHER" id="PTHR43867">
    <property type="entry name" value="CELLULOSE SYNTHASE CATALYTIC SUBUNIT A [UDP-FORMING]"/>
    <property type="match status" value="1"/>
</dbReference>
<dbReference type="Proteomes" id="UP000664859">
    <property type="component" value="Unassembled WGS sequence"/>
</dbReference>
<feature type="transmembrane region" description="Helical" evidence="8">
    <location>
        <begin position="211"/>
        <end position="232"/>
    </location>
</feature>
<keyword evidence="4 8" id="KW-0812">Transmembrane</keyword>
<dbReference type="InterPro" id="IPR050321">
    <property type="entry name" value="Glycosyltr_2/OpgH_subfam"/>
</dbReference>
<dbReference type="SUPFAM" id="SSF53448">
    <property type="entry name" value="Nucleotide-diphospho-sugar transferases"/>
    <property type="match status" value="1"/>
</dbReference>
<evidence type="ECO:0000313" key="10">
    <source>
        <dbReference type="EMBL" id="KAG5191215.1"/>
    </source>
</evidence>
<feature type="transmembrane region" description="Helical" evidence="8">
    <location>
        <begin position="728"/>
        <end position="755"/>
    </location>
</feature>
<evidence type="ECO:0000256" key="8">
    <source>
        <dbReference type="SAM" id="Phobius"/>
    </source>
</evidence>
<evidence type="ECO:0000256" key="6">
    <source>
        <dbReference type="ARBA" id="ARBA00023136"/>
    </source>
</evidence>
<feature type="region of interest" description="Disordered" evidence="7">
    <location>
        <begin position="830"/>
        <end position="906"/>
    </location>
</feature>
<dbReference type="InterPro" id="IPR029044">
    <property type="entry name" value="Nucleotide-diphossugar_trans"/>
</dbReference>
<dbReference type="PANTHER" id="PTHR43867:SF2">
    <property type="entry name" value="CELLULOSE SYNTHASE CATALYTIC SUBUNIT A [UDP-FORMING]"/>
    <property type="match status" value="1"/>
</dbReference>
<accession>A0A836CLR0</accession>
<evidence type="ECO:0000256" key="5">
    <source>
        <dbReference type="ARBA" id="ARBA00022989"/>
    </source>
</evidence>
<proteinExistence type="predicted"/>
<feature type="transmembrane region" description="Helical" evidence="8">
    <location>
        <begin position="614"/>
        <end position="632"/>
    </location>
</feature>
<dbReference type="EMBL" id="JAFCMP010000022">
    <property type="protein sequence ID" value="KAG5191215.1"/>
    <property type="molecule type" value="Genomic_DNA"/>
</dbReference>
<feature type="domain" description="Glycosyltransferase 2-like" evidence="9">
    <location>
        <begin position="390"/>
        <end position="592"/>
    </location>
</feature>
<evidence type="ECO:0000259" key="9">
    <source>
        <dbReference type="Pfam" id="PF13632"/>
    </source>
</evidence>
<reference evidence="10" key="1">
    <citation type="submission" date="2021-02" db="EMBL/GenBank/DDBJ databases">
        <title>First Annotated Genome of the Yellow-green Alga Tribonema minus.</title>
        <authorList>
            <person name="Mahan K.M."/>
        </authorList>
    </citation>
    <scope>NUCLEOTIDE SEQUENCE</scope>
    <source>
        <strain evidence="10">UTEX B ZZ1240</strain>
    </source>
</reference>
<organism evidence="10 11">
    <name type="scientific">Tribonema minus</name>
    <dbReference type="NCBI Taxonomy" id="303371"/>
    <lineage>
        <taxon>Eukaryota</taxon>
        <taxon>Sar</taxon>
        <taxon>Stramenopiles</taxon>
        <taxon>Ochrophyta</taxon>
        <taxon>PX clade</taxon>
        <taxon>Xanthophyceae</taxon>
        <taxon>Tribonematales</taxon>
        <taxon>Tribonemataceae</taxon>
        <taxon>Tribonema</taxon>
    </lineage>
</organism>
<comment type="subcellular location">
    <subcellularLocation>
        <location evidence="1">Membrane</location>
        <topology evidence="1">Multi-pass membrane protein</topology>
    </subcellularLocation>
</comment>
<evidence type="ECO:0000313" key="11">
    <source>
        <dbReference type="Proteomes" id="UP000664859"/>
    </source>
</evidence>
<evidence type="ECO:0000256" key="3">
    <source>
        <dbReference type="ARBA" id="ARBA00022679"/>
    </source>
</evidence>
<protein>
    <submittedName>
        <fullName evidence="10">Glycosyltransferase like family 2-domain-containing protein</fullName>
    </submittedName>
</protein>
<dbReference type="Gene3D" id="3.90.550.10">
    <property type="entry name" value="Spore Coat Polysaccharide Biosynthesis Protein SpsA, Chain A"/>
    <property type="match status" value="1"/>
</dbReference>
<evidence type="ECO:0000256" key="2">
    <source>
        <dbReference type="ARBA" id="ARBA00022676"/>
    </source>
</evidence>
<feature type="transmembrane region" description="Helical" evidence="8">
    <location>
        <begin position="652"/>
        <end position="672"/>
    </location>
</feature>
<dbReference type="GO" id="GO:0016757">
    <property type="term" value="F:glycosyltransferase activity"/>
    <property type="evidence" value="ECO:0007669"/>
    <property type="project" value="UniProtKB-KW"/>
</dbReference>
<keyword evidence="6 8" id="KW-0472">Membrane</keyword>
<dbReference type="CDD" id="cd06421">
    <property type="entry name" value="CESA_CelA_like"/>
    <property type="match status" value="1"/>
</dbReference>
<keyword evidence="5 8" id="KW-1133">Transmembrane helix</keyword>
<dbReference type="Pfam" id="PF13632">
    <property type="entry name" value="Glyco_trans_2_3"/>
    <property type="match status" value="1"/>
</dbReference>
<evidence type="ECO:0000256" key="7">
    <source>
        <dbReference type="SAM" id="MobiDB-lite"/>
    </source>
</evidence>
<name>A0A836CLR0_9STRA</name>
<dbReference type="AlphaFoldDB" id="A0A836CLR0"/>
<keyword evidence="3 10" id="KW-0808">Transferase</keyword>
<feature type="transmembrane region" description="Helical" evidence="8">
    <location>
        <begin position="244"/>
        <end position="270"/>
    </location>
</feature>
<feature type="compositionally biased region" description="Low complexity" evidence="7">
    <location>
        <begin position="872"/>
        <end position="887"/>
    </location>
</feature>
<feature type="transmembrane region" description="Helical" evidence="8">
    <location>
        <begin position="692"/>
        <end position="716"/>
    </location>
</feature>
<sequence>MDSAKVRQGDSGPSPQGVFDEWAMGLEPDDHRGLRKSLEGFLTNSNMSVEKVAEWLSLRQARNKARGGPASVHEGLRSCLQDMMHEQNSGKGFRNWIIDEDCPLSPTSSQGSSDGERDHDPAALGGGAARARGSSLHSLELGAGADADAAGFRDVDFESPRRLVRAPSRMVSMQLRQAQSAMAVQLPVEDAAAQEAAGWGSREDADFVTPWYTYVMRVLMFPLGALIFYFIYWRMYNYPRSGIWWADACAWVFIVSEAICFLFGMTHWVWMWSLKFRKRVTQAELGLTDDDLPTVDIMIPCYSEPTEIVEMTLRACYDMDYPAHKLTCWVCDDGKSDDMKRMVELTAAAYTGRVATRYVARVKLPGVPHHAKAGNLNNCILGEGSCGQLIIVLDCDMLPEPCMARTVAPFFFTRPERAGGGGGGGDVEGGKLKGQFDNTTGLLQTPQAFYNLDTNDLLGQSYAFFYECLMSGWDGAGCTPCCGTGVTFNRHALESVGGFSTGSITEDFKTSLNLCAHGFRCKYFLQRMTRGVSPKELNAFMVQRMRWAVGAIQIVRASNPLFTRGLPLTARWLYFFSTVGIVYIIPVVLMGIIMYSTILAGAPISFGPTSFEQYLAIGGTAVGLMMVMQYLAAWRLSWRDYLRALQDNFTVFMTLIRSILIGFCGMEMGFAVTAKDVSFDLRANLFHAAPHLCVYLFSGCAMTKGVLEMLAHYGLFDIFWTTAYNTNLLYFSLLWTAFLWVMVSGPPRMVLYGYLRSRREARSLLKCTNANVPALQELPSTPMNTFPPLSPELWAKPSAGLFGDASEAPVAAPAATVAAAAGAATVAHSASTESGSSSSSSGGGTLAARGASGGSSLLSAGGGGGARRAERTYSSSSAASSSSSGSSVVVNRRAFSDASSDDEEGL</sequence>
<evidence type="ECO:0000256" key="1">
    <source>
        <dbReference type="ARBA" id="ARBA00004141"/>
    </source>
</evidence>
<comment type="caution">
    <text evidence="10">The sequence shown here is derived from an EMBL/GenBank/DDBJ whole genome shotgun (WGS) entry which is preliminary data.</text>
</comment>
<keyword evidence="11" id="KW-1185">Reference proteome</keyword>
<dbReference type="InterPro" id="IPR001173">
    <property type="entry name" value="Glyco_trans_2-like"/>
</dbReference>
<evidence type="ECO:0000256" key="4">
    <source>
        <dbReference type="ARBA" id="ARBA00022692"/>
    </source>
</evidence>
<keyword evidence="2" id="KW-0328">Glycosyltransferase</keyword>
<feature type="compositionally biased region" description="Low complexity" evidence="7">
    <location>
        <begin position="830"/>
        <end position="859"/>
    </location>
</feature>
<feature type="transmembrane region" description="Helical" evidence="8">
    <location>
        <begin position="572"/>
        <end position="602"/>
    </location>
</feature>
<feature type="region of interest" description="Disordered" evidence="7">
    <location>
        <begin position="101"/>
        <end position="129"/>
    </location>
</feature>
<gene>
    <name evidence="10" type="ORF">JKP88DRAFT_204950</name>
</gene>
<dbReference type="GO" id="GO:0016020">
    <property type="term" value="C:membrane"/>
    <property type="evidence" value="ECO:0007669"/>
    <property type="project" value="UniProtKB-SubCell"/>
</dbReference>